<proteinExistence type="inferred from homology"/>
<evidence type="ECO:0000256" key="2">
    <source>
        <dbReference type="SAM" id="MobiDB-lite"/>
    </source>
</evidence>
<feature type="domain" description="Transglycosylase SLT" evidence="3">
    <location>
        <begin position="125"/>
        <end position="195"/>
    </location>
</feature>
<feature type="region of interest" description="Disordered" evidence="2">
    <location>
        <begin position="246"/>
        <end position="270"/>
    </location>
</feature>
<reference evidence="4 5" key="1">
    <citation type="submission" date="2018-10" db="EMBL/GenBank/DDBJ databases">
        <title>Histidinibacterium lentulum gen. nov., sp. nov., a marine bacterium from the culture broth of Picochlorum sp. 122.</title>
        <authorList>
            <person name="Wang G."/>
        </authorList>
    </citation>
    <scope>NUCLEOTIDE SEQUENCE [LARGE SCALE GENOMIC DNA]</scope>
    <source>
        <strain evidence="4 5">B17</strain>
    </source>
</reference>
<dbReference type="OrthoDB" id="5763339at2"/>
<sequence length="270" mass="29519">MYVCAAGAAADMGGAPIAPVLRSDALRLAAEARMERLSEVRPPVRPVHMVRVPPRVIEGPPPLPVPSRQIYIPDTQWDHIGGADSWTTAALAAIRRHGGGLEDIVPADIETWCPAYATNPPAMRRAFWVGMMSALAYHESRYRPRAVGGGGQWYGLLQVYPPTARHYRCAARTGEELKDPHLNLACSVRIMARQIPSRGTVSQGMLDWGPFHSSTKRAEMAAWTREQDYCRQNLAVMASLRPQARPAPTSVAEAMAPAQPRLSTMGLPGR</sequence>
<dbReference type="AlphaFoldDB" id="A0A3N2QZ75"/>
<dbReference type="CDD" id="cd00254">
    <property type="entry name" value="LT-like"/>
    <property type="match status" value="1"/>
</dbReference>
<dbReference type="InterPro" id="IPR023346">
    <property type="entry name" value="Lysozyme-like_dom_sf"/>
</dbReference>
<dbReference type="Proteomes" id="UP000268016">
    <property type="component" value="Unassembled WGS sequence"/>
</dbReference>
<keyword evidence="5" id="KW-1185">Reference proteome</keyword>
<dbReference type="InterPro" id="IPR008258">
    <property type="entry name" value="Transglycosylase_SLT_dom_1"/>
</dbReference>
<gene>
    <name evidence="4" type="ORF">EAT49_13500</name>
</gene>
<accession>A0A3N2QZ75</accession>
<dbReference type="Pfam" id="PF01464">
    <property type="entry name" value="SLT"/>
    <property type="match status" value="1"/>
</dbReference>
<evidence type="ECO:0000256" key="1">
    <source>
        <dbReference type="ARBA" id="ARBA00009387"/>
    </source>
</evidence>
<dbReference type="SUPFAM" id="SSF53955">
    <property type="entry name" value="Lysozyme-like"/>
    <property type="match status" value="1"/>
</dbReference>
<comment type="caution">
    <text evidence="4">The sequence shown here is derived from an EMBL/GenBank/DDBJ whole genome shotgun (WGS) entry which is preliminary data.</text>
</comment>
<organism evidence="4 5">
    <name type="scientific">Histidinibacterium lentulum</name>
    <dbReference type="NCBI Taxonomy" id="2480588"/>
    <lineage>
        <taxon>Bacteria</taxon>
        <taxon>Pseudomonadati</taxon>
        <taxon>Pseudomonadota</taxon>
        <taxon>Alphaproteobacteria</taxon>
        <taxon>Rhodobacterales</taxon>
        <taxon>Paracoccaceae</taxon>
        <taxon>Histidinibacterium</taxon>
    </lineage>
</organism>
<evidence type="ECO:0000259" key="3">
    <source>
        <dbReference type="Pfam" id="PF01464"/>
    </source>
</evidence>
<evidence type="ECO:0000313" key="4">
    <source>
        <dbReference type="EMBL" id="ROU00366.1"/>
    </source>
</evidence>
<protein>
    <submittedName>
        <fullName evidence="4">Lytic transglycosylase domain-containing protein</fullName>
    </submittedName>
</protein>
<evidence type="ECO:0000313" key="5">
    <source>
        <dbReference type="Proteomes" id="UP000268016"/>
    </source>
</evidence>
<dbReference type="EMBL" id="RDRB01000006">
    <property type="protein sequence ID" value="ROU00366.1"/>
    <property type="molecule type" value="Genomic_DNA"/>
</dbReference>
<dbReference type="Gene3D" id="1.10.530.10">
    <property type="match status" value="1"/>
</dbReference>
<comment type="similarity">
    <text evidence="1">Belongs to the virb1 family.</text>
</comment>
<name>A0A3N2QZ75_9RHOB</name>